<organism evidence="2 3">
    <name type="scientific">Myodes glareolus</name>
    <name type="common">Bank vole</name>
    <name type="synonym">Clethrionomys glareolus</name>
    <dbReference type="NCBI Taxonomy" id="447135"/>
    <lineage>
        <taxon>Eukaryota</taxon>
        <taxon>Metazoa</taxon>
        <taxon>Chordata</taxon>
        <taxon>Craniata</taxon>
        <taxon>Vertebrata</taxon>
        <taxon>Euteleostomi</taxon>
        <taxon>Mammalia</taxon>
        <taxon>Eutheria</taxon>
        <taxon>Euarchontoglires</taxon>
        <taxon>Glires</taxon>
        <taxon>Rodentia</taxon>
        <taxon>Myomorpha</taxon>
        <taxon>Muroidea</taxon>
        <taxon>Cricetidae</taxon>
        <taxon>Arvicolinae</taxon>
        <taxon>Myodes</taxon>
    </lineage>
</organism>
<keyword evidence="1" id="KW-0732">Signal</keyword>
<feature type="chain" id="PRO_5043317634" evidence="1">
    <location>
        <begin position="16"/>
        <end position="155"/>
    </location>
</feature>
<evidence type="ECO:0000313" key="3">
    <source>
        <dbReference type="Proteomes" id="UP001488838"/>
    </source>
</evidence>
<accession>A0AAW0HMW2</accession>
<protein>
    <submittedName>
        <fullName evidence="2">Uncharacterized protein</fullName>
    </submittedName>
</protein>
<dbReference type="AlphaFoldDB" id="A0AAW0HMW2"/>
<proteinExistence type="predicted"/>
<dbReference type="Proteomes" id="UP001488838">
    <property type="component" value="Unassembled WGS sequence"/>
</dbReference>
<gene>
    <name evidence="2" type="ORF">U0070_008540</name>
</gene>
<name>A0AAW0HMW2_MYOGA</name>
<reference evidence="2 3" key="1">
    <citation type="journal article" date="2023" name="bioRxiv">
        <title>Conserved and derived expression patterns and positive selection on dental genes reveal complex evolutionary context of ever-growing rodent molars.</title>
        <authorList>
            <person name="Calamari Z.T."/>
            <person name="Song A."/>
            <person name="Cohen E."/>
            <person name="Akter M."/>
            <person name="Roy R.D."/>
            <person name="Hallikas O."/>
            <person name="Christensen M.M."/>
            <person name="Li P."/>
            <person name="Marangoni P."/>
            <person name="Jernvall J."/>
            <person name="Klein O.D."/>
        </authorList>
    </citation>
    <scope>NUCLEOTIDE SEQUENCE [LARGE SCALE GENOMIC DNA]</scope>
    <source>
        <strain evidence="2">V071</strain>
    </source>
</reference>
<evidence type="ECO:0000313" key="2">
    <source>
        <dbReference type="EMBL" id="KAK7802973.1"/>
    </source>
</evidence>
<comment type="caution">
    <text evidence="2">The sequence shown here is derived from an EMBL/GenBank/DDBJ whole genome shotgun (WGS) entry which is preliminary data.</text>
</comment>
<sequence length="155" mass="16994">MVVFLLLLGLGRHDGGIPANLSQEELQPVAKQTAHQPTNSALSDKNISLSVPKNVMSATPPTSRRSYFVILKGHTLSKDQNCLNGLRVLRKALDMNELCLLGNSFTHGSTDMVHQLEMWTSSQPKLLPAVPQVPGVRCHLIKENLDSADQPFSDE</sequence>
<feature type="non-terminal residue" evidence="2">
    <location>
        <position position="155"/>
    </location>
</feature>
<keyword evidence="3" id="KW-1185">Reference proteome</keyword>
<evidence type="ECO:0000256" key="1">
    <source>
        <dbReference type="SAM" id="SignalP"/>
    </source>
</evidence>
<feature type="signal peptide" evidence="1">
    <location>
        <begin position="1"/>
        <end position="15"/>
    </location>
</feature>
<dbReference type="EMBL" id="JBBHLL010000436">
    <property type="protein sequence ID" value="KAK7802973.1"/>
    <property type="molecule type" value="Genomic_DNA"/>
</dbReference>